<dbReference type="PANTHER" id="PTHR43244">
    <property type="match status" value="1"/>
</dbReference>
<organism evidence="4 5">
    <name type="scientific">Actinacidiphila epipremni</name>
    <dbReference type="NCBI Taxonomy" id="2053013"/>
    <lineage>
        <taxon>Bacteria</taxon>
        <taxon>Bacillati</taxon>
        <taxon>Actinomycetota</taxon>
        <taxon>Actinomycetes</taxon>
        <taxon>Kitasatosporales</taxon>
        <taxon>Streptomycetaceae</taxon>
        <taxon>Actinacidiphila</taxon>
    </lineage>
</organism>
<dbReference type="Proteomes" id="UP000734511">
    <property type="component" value="Unassembled WGS sequence"/>
</dbReference>
<evidence type="ECO:0000313" key="4">
    <source>
        <dbReference type="EMBL" id="NJP44642.1"/>
    </source>
</evidence>
<evidence type="ECO:0000313" key="5">
    <source>
        <dbReference type="Proteomes" id="UP000734511"/>
    </source>
</evidence>
<dbReference type="Pfam" id="PF00296">
    <property type="entry name" value="Bac_luciferase"/>
    <property type="match status" value="1"/>
</dbReference>
<feature type="region of interest" description="Disordered" evidence="1">
    <location>
        <begin position="345"/>
        <end position="364"/>
    </location>
</feature>
<protein>
    <submittedName>
        <fullName evidence="4">LLM class flavin-dependent oxidoreductase</fullName>
    </submittedName>
</protein>
<evidence type="ECO:0000256" key="2">
    <source>
        <dbReference type="SAM" id="Phobius"/>
    </source>
</evidence>
<comment type="caution">
    <text evidence="4">The sequence shown here is derived from an EMBL/GenBank/DDBJ whole genome shotgun (WGS) entry which is preliminary data.</text>
</comment>
<keyword evidence="2" id="KW-0812">Transmembrane</keyword>
<reference evidence="4 5" key="1">
    <citation type="submission" date="2020-03" db="EMBL/GenBank/DDBJ databases">
        <title>WGS of actinomycetes isolated from Thailand.</title>
        <authorList>
            <person name="Thawai C."/>
        </authorList>
    </citation>
    <scope>NUCLEOTIDE SEQUENCE [LARGE SCALE GENOMIC DNA]</scope>
    <source>
        <strain evidence="4 5">PRB2-1</strain>
    </source>
</reference>
<dbReference type="PANTHER" id="PTHR43244:SF2">
    <property type="entry name" value="CONSERVED HYPOTHETICAL ALANINE AND PROLINE-RICH PROTEIN"/>
    <property type="match status" value="1"/>
</dbReference>
<proteinExistence type="predicted"/>
<dbReference type="InterPro" id="IPR011251">
    <property type="entry name" value="Luciferase-like_dom"/>
</dbReference>
<keyword evidence="2" id="KW-0472">Membrane</keyword>
<sequence length="364" mass="39046">MRRSIVFGTDAFTELVPVARAAEEAGFHRLWTTEYTGRDAVLRSLLLAGATSTIGVGTGIAYAFSRAPLAMAATAADAYMATGGRFTLGIGAGTRGMRTRWYAAEFDHPAPRLADYVRLMRATWSAGAGGLDYAGDHYTLRIPAFRPGHPAEALAGLPVYGAGLNRIMLRHAAQACDGVALHPLAASEHYLHEVAAPAIRLGRQHAERPDGSLAVWLITSVDDDAETARRRARISLAFYFSTPSYRTIVAGTPWERAGEAIRAGFLDEGADWQSLARLVPEAMVDAFALAGTPEDVRARVGAYERRFAEAGADELVFQTVGETLGREQVVANCARIVQVLAPPARTDPLDRIPTPGSTGLDVTR</sequence>
<evidence type="ECO:0000256" key="1">
    <source>
        <dbReference type="SAM" id="MobiDB-lite"/>
    </source>
</evidence>
<gene>
    <name evidence="4" type="ORF">HCN08_14745</name>
</gene>
<evidence type="ECO:0000259" key="3">
    <source>
        <dbReference type="Pfam" id="PF00296"/>
    </source>
</evidence>
<dbReference type="CDD" id="cd01097">
    <property type="entry name" value="Tetrahydromethanopterin_reductase"/>
    <property type="match status" value="1"/>
</dbReference>
<dbReference type="RefSeq" id="WP_167983511.1">
    <property type="nucleotide sequence ID" value="NZ_JAATEJ010000010.1"/>
</dbReference>
<dbReference type="Gene3D" id="3.20.20.30">
    <property type="entry name" value="Luciferase-like domain"/>
    <property type="match status" value="1"/>
</dbReference>
<feature type="transmembrane region" description="Helical" evidence="2">
    <location>
        <begin position="45"/>
        <end position="64"/>
    </location>
</feature>
<dbReference type="InterPro" id="IPR050564">
    <property type="entry name" value="F420-G6PD/mer"/>
</dbReference>
<dbReference type="InterPro" id="IPR036661">
    <property type="entry name" value="Luciferase-like_sf"/>
</dbReference>
<keyword evidence="5" id="KW-1185">Reference proteome</keyword>
<feature type="domain" description="Luciferase-like" evidence="3">
    <location>
        <begin position="10"/>
        <end position="308"/>
    </location>
</feature>
<name>A0ABX0ZNN1_9ACTN</name>
<accession>A0ABX0ZNN1</accession>
<dbReference type="EMBL" id="JAATEJ010000010">
    <property type="protein sequence ID" value="NJP44642.1"/>
    <property type="molecule type" value="Genomic_DNA"/>
</dbReference>
<keyword evidence="2" id="KW-1133">Transmembrane helix</keyword>
<dbReference type="SUPFAM" id="SSF51679">
    <property type="entry name" value="Bacterial luciferase-like"/>
    <property type="match status" value="1"/>
</dbReference>